<proteinExistence type="inferred from homology"/>
<keyword evidence="5" id="KW-0482">Metalloprotease</keyword>
<name>A0A7C0U5E0_9BACT</name>
<feature type="domain" description="MPN" evidence="7">
    <location>
        <begin position="105"/>
        <end position="226"/>
    </location>
</feature>
<organism evidence="8">
    <name type="scientific">Thermosulfidibacter takaii</name>
    <dbReference type="NCBI Taxonomy" id="412593"/>
    <lineage>
        <taxon>Bacteria</taxon>
        <taxon>Pseudomonadati</taxon>
        <taxon>Thermosulfidibacterota</taxon>
        <taxon>Thermosulfidibacteria</taxon>
        <taxon>Thermosulfidibacterales</taxon>
        <taxon>Thermosulfidibacteraceae</taxon>
    </lineage>
</organism>
<dbReference type="EMBL" id="DQWS01000019">
    <property type="protein sequence ID" value="HDD52532.1"/>
    <property type="molecule type" value="Genomic_DNA"/>
</dbReference>
<evidence type="ECO:0000256" key="4">
    <source>
        <dbReference type="ARBA" id="ARBA00022833"/>
    </source>
</evidence>
<dbReference type="NCBIfam" id="NF000642">
    <property type="entry name" value="PRK00024.1"/>
    <property type="match status" value="1"/>
</dbReference>
<keyword evidence="1" id="KW-0645">Protease</keyword>
<comment type="caution">
    <text evidence="8">The sequence shown here is derived from an EMBL/GenBank/DDBJ whole genome shotgun (WGS) entry which is preliminary data.</text>
</comment>
<reference evidence="8" key="1">
    <citation type="journal article" date="2020" name="mSystems">
        <title>Genome- and Community-Level Interaction Insights into Carbon Utilization and Element Cycling Functions of Hydrothermarchaeota in Hydrothermal Sediment.</title>
        <authorList>
            <person name="Zhou Z."/>
            <person name="Liu Y."/>
            <person name="Xu W."/>
            <person name="Pan J."/>
            <person name="Luo Z.H."/>
            <person name="Li M."/>
        </authorList>
    </citation>
    <scope>NUCLEOTIDE SEQUENCE [LARGE SCALE GENOMIC DNA]</scope>
    <source>
        <strain evidence="8">HyVt-115</strain>
    </source>
</reference>
<evidence type="ECO:0000259" key="7">
    <source>
        <dbReference type="PROSITE" id="PS50249"/>
    </source>
</evidence>
<evidence type="ECO:0000256" key="2">
    <source>
        <dbReference type="ARBA" id="ARBA00022723"/>
    </source>
</evidence>
<dbReference type="Pfam" id="PF04002">
    <property type="entry name" value="RadC"/>
    <property type="match status" value="1"/>
</dbReference>
<gene>
    <name evidence="8" type="ORF">ENF32_00475</name>
</gene>
<keyword evidence="3" id="KW-0378">Hydrolase</keyword>
<dbReference type="Proteomes" id="UP000885690">
    <property type="component" value="Unassembled WGS sequence"/>
</dbReference>
<dbReference type="InterPro" id="IPR001405">
    <property type="entry name" value="UPF0758"/>
</dbReference>
<dbReference type="Gene3D" id="3.40.140.10">
    <property type="entry name" value="Cytidine Deaminase, domain 2"/>
    <property type="match status" value="1"/>
</dbReference>
<dbReference type="PANTHER" id="PTHR30471:SF3">
    <property type="entry name" value="UPF0758 PROTEIN YEES-RELATED"/>
    <property type="match status" value="1"/>
</dbReference>
<accession>A0A7C0U5E0</accession>
<evidence type="ECO:0000256" key="6">
    <source>
        <dbReference type="RuleBase" id="RU003797"/>
    </source>
</evidence>
<dbReference type="CDD" id="cd08071">
    <property type="entry name" value="MPN_DUF2466"/>
    <property type="match status" value="1"/>
</dbReference>
<keyword evidence="4" id="KW-0862">Zinc</keyword>
<evidence type="ECO:0000256" key="5">
    <source>
        <dbReference type="ARBA" id="ARBA00023049"/>
    </source>
</evidence>
<dbReference type="PANTHER" id="PTHR30471">
    <property type="entry name" value="DNA REPAIR PROTEIN RADC"/>
    <property type="match status" value="1"/>
</dbReference>
<dbReference type="PROSITE" id="PS50249">
    <property type="entry name" value="MPN"/>
    <property type="match status" value="1"/>
</dbReference>
<evidence type="ECO:0000256" key="1">
    <source>
        <dbReference type="ARBA" id="ARBA00022670"/>
    </source>
</evidence>
<dbReference type="InterPro" id="IPR020891">
    <property type="entry name" value="UPF0758_CS"/>
</dbReference>
<dbReference type="Pfam" id="PF20582">
    <property type="entry name" value="UPF0758_N"/>
    <property type="match status" value="1"/>
</dbReference>
<comment type="similarity">
    <text evidence="6">Belongs to the UPF0758 family.</text>
</comment>
<dbReference type="InterPro" id="IPR046778">
    <property type="entry name" value="UPF0758_N"/>
</dbReference>
<keyword evidence="2" id="KW-0479">Metal-binding</keyword>
<dbReference type="InterPro" id="IPR037518">
    <property type="entry name" value="MPN"/>
</dbReference>
<evidence type="ECO:0000256" key="3">
    <source>
        <dbReference type="ARBA" id="ARBA00022801"/>
    </source>
</evidence>
<dbReference type="GO" id="GO:0046872">
    <property type="term" value="F:metal ion binding"/>
    <property type="evidence" value="ECO:0007669"/>
    <property type="project" value="UniProtKB-KW"/>
</dbReference>
<dbReference type="NCBIfam" id="TIGR00608">
    <property type="entry name" value="radc"/>
    <property type="match status" value="1"/>
</dbReference>
<sequence>MDQYVLRIKDLSTDEKPREKLINHGPGALRNYELLAIILSRGTRKEGVLEMAHRIMEQYHPAFLEQELTVEKVKTLYNLGTVHACQFIAAMELGRRLFQKGKEVYFRTPGQVHEYLKGMAYLSKEHVRALYLDVKNRLIREEVVSIGGLNSSPLQPREVIRPALLCNAAGIILAHNHPSGDPEPSPGDLEITARVKEACRLMDMELLDHIVIGDKGYVSLKEHGVL</sequence>
<dbReference type="GO" id="GO:0006508">
    <property type="term" value="P:proteolysis"/>
    <property type="evidence" value="ECO:0007669"/>
    <property type="project" value="UniProtKB-KW"/>
</dbReference>
<evidence type="ECO:0000313" key="8">
    <source>
        <dbReference type="EMBL" id="HDD52532.1"/>
    </source>
</evidence>
<protein>
    <submittedName>
        <fullName evidence="8">JAB domain-containing protein</fullName>
    </submittedName>
</protein>
<dbReference type="PROSITE" id="PS01302">
    <property type="entry name" value="UPF0758"/>
    <property type="match status" value="1"/>
</dbReference>
<dbReference type="GO" id="GO:0008237">
    <property type="term" value="F:metallopeptidase activity"/>
    <property type="evidence" value="ECO:0007669"/>
    <property type="project" value="UniProtKB-KW"/>
</dbReference>
<dbReference type="InterPro" id="IPR025657">
    <property type="entry name" value="RadC_JAB"/>
</dbReference>
<dbReference type="AlphaFoldDB" id="A0A7C0U5E0"/>